<feature type="transmembrane region" description="Helical" evidence="1">
    <location>
        <begin position="220"/>
        <end position="241"/>
    </location>
</feature>
<keyword evidence="1" id="KW-1133">Transmembrane helix</keyword>
<dbReference type="PANTHER" id="PTHR23542:SF1">
    <property type="entry name" value="MAJOR FACILITATOR SUPERFAMILY (MFS) PROFILE DOMAIN-CONTAINING PROTEIN"/>
    <property type="match status" value="1"/>
</dbReference>
<feature type="transmembrane region" description="Helical" evidence="1">
    <location>
        <begin position="371"/>
        <end position="395"/>
    </location>
</feature>
<dbReference type="Gene3D" id="1.20.1250.20">
    <property type="entry name" value="MFS general substrate transporter like domains"/>
    <property type="match status" value="1"/>
</dbReference>
<evidence type="ECO:0000256" key="1">
    <source>
        <dbReference type="SAM" id="Phobius"/>
    </source>
</evidence>
<reference evidence="2 3" key="1">
    <citation type="journal article" date="2019" name="Int. J. Syst. Evol. Microbiol.">
        <title>The Global Catalogue of Microorganisms (GCM) 10K type strain sequencing project: providing services to taxonomists for standard genome sequencing and annotation.</title>
        <authorList>
            <consortium name="The Broad Institute Genomics Platform"/>
            <consortium name="The Broad Institute Genome Sequencing Center for Infectious Disease"/>
            <person name="Wu L."/>
            <person name="Ma J."/>
        </authorList>
    </citation>
    <scope>NUCLEOTIDE SEQUENCE [LARGE SCALE GENOMIC DNA]</scope>
    <source>
        <strain evidence="2 3">JCM 11574</strain>
    </source>
</reference>
<feature type="transmembrane region" description="Helical" evidence="1">
    <location>
        <begin position="107"/>
        <end position="134"/>
    </location>
</feature>
<dbReference type="Pfam" id="PF07690">
    <property type="entry name" value="MFS_1"/>
    <property type="match status" value="1"/>
</dbReference>
<feature type="transmembrane region" description="Helical" evidence="1">
    <location>
        <begin position="342"/>
        <end position="365"/>
    </location>
</feature>
<feature type="transmembrane region" description="Helical" evidence="1">
    <location>
        <begin position="308"/>
        <end position="330"/>
    </location>
</feature>
<proteinExistence type="predicted"/>
<feature type="transmembrane region" description="Helical" evidence="1">
    <location>
        <begin position="174"/>
        <end position="193"/>
    </location>
</feature>
<name>A0ABN3V6K1_9ACTN</name>
<accession>A0ABN3V6K1</accession>
<dbReference type="EMBL" id="BAAAVM010000121">
    <property type="protein sequence ID" value="GAA2776183.1"/>
    <property type="molecule type" value="Genomic_DNA"/>
</dbReference>
<feature type="transmembrane region" description="Helical" evidence="1">
    <location>
        <begin position="285"/>
        <end position="302"/>
    </location>
</feature>
<dbReference type="SUPFAM" id="SSF103473">
    <property type="entry name" value="MFS general substrate transporter"/>
    <property type="match status" value="1"/>
</dbReference>
<feature type="transmembrane region" description="Helical" evidence="1">
    <location>
        <begin position="46"/>
        <end position="68"/>
    </location>
</feature>
<dbReference type="InterPro" id="IPR011701">
    <property type="entry name" value="MFS"/>
</dbReference>
<dbReference type="PANTHER" id="PTHR23542">
    <property type="match status" value="1"/>
</dbReference>
<dbReference type="InterPro" id="IPR036259">
    <property type="entry name" value="MFS_trans_sf"/>
</dbReference>
<evidence type="ECO:0000313" key="2">
    <source>
        <dbReference type="EMBL" id="GAA2776183.1"/>
    </source>
</evidence>
<comment type="caution">
    <text evidence="2">The sequence shown here is derived from an EMBL/GenBank/DDBJ whole genome shotgun (WGS) entry which is preliminary data.</text>
</comment>
<feature type="transmembrane region" description="Helical" evidence="1">
    <location>
        <begin position="80"/>
        <end position="101"/>
    </location>
</feature>
<protein>
    <submittedName>
        <fullName evidence="2">MFS transporter</fullName>
    </submittedName>
</protein>
<evidence type="ECO:0000313" key="3">
    <source>
        <dbReference type="Proteomes" id="UP001500893"/>
    </source>
</evidence>
<sequence length="416" mass="41544">MPSANYRSLLRTPGAAAFFLPASLGRMGIAMTSLGIVWLVHSHTGTFSAAGLVSGAFAVTDALVAPQLARLVDRFGQTRVLPPTLLAHGLAMAVLVCLVAADAPDALLALGGALAGASLPQLSAMSAARWAALLRTGRAAELPSAFALESISNAVAYLVGPMLVSALAAAGHPGAGTVLAASLSVVGGLLLAAQRGTAPVPEADSAPRARADRLSPRGDVLVLMGLNLALGVFFGAMQVSVTAFVVEHGAPGAAAPILTVSGCSGLLAGWVYGLRRWRATAPVQLLAATGALLFGTLLLLVVGSPFGLGLVVVLTGATIPPLLALFPVLTESTVHRSVLTQAFSWLGSASAAGSAASAAVSGWAIDSFGARGGFAVTAASAAAMTLQSLVGVRVLRTGVVDGRGAREEPSPRSDGC</sequence>
<feature type="transmembrane region" description="Helical" evidence="1">
    <location>
        <begin position="16"/>
        <end position="40"/>
    </location>
</feature>
<keyword evidence="3" id="KW-1185">Reference proteome</keyword>
<feature type="transmembrane region" description="Helical" evidence="1">
    <location>
        <begin position="253"/>
        <end position="273"/>
    </location>
</feature>
<keyword evidence="1" id="KW-0812">Transmembrane</keyword>
<organism evidence="2 3">
    <name type="scientific">Streptomyces rameus</name>
    <dbReference type="NCBI Taxonomy" id="68261"/>
    <lineage>
        <taxon>Bacteria</taxon>
        <taxon>Bacillati</taxon>
        <taxon>Actinomycetota</taxon>
        <taxon>Actinomycetes</taxon>
        <taxon>Kitasatosporales</taxon>
        <taxon>Streptomycetaceae</taxon>
        <taxon>Streptomyces</taxon>
    </lineage>
</organism>
<dbReference type="Proteomes" id="UP001500893">
    <property type="component" value="Unassembled WGS sequence"/>
</dbReference>
<keyword evidence="1" id="KW-0472">Membrane</keyword>
<gene>
    <name evidence="2" type="ORF">GCM10010521_63640</name>
</gene>